<dbReference type="EMBL" id="KE503206">
    <property type="protein sequence ID" value="EPX75393.1"/>
    <property type="molecule type" value="Genomic_DNA"/>
</dbReference>
<dbReference type="InterPro" id="IPR036259">
    <property type="entry name" value="MFS_trans_sf"/>
</dbReference>
<feature type="compositionally biased region" description="Low complexity" evidence="6">
    <location>
        <begin position="55"/>
        <end position="64"/>
    </location>
</feature>
<dbReference type="Proteomes" id="UP000016088">
    <property type="component" value="Unassembled WGS sequence"/>
</dbReference>
<name>S9Q6X3_SCHOY</name>
<proteinExistence type="predicted"/>
<feature type="transmembrane region" description="Helical" evidence="7">
    <location>
        <begin position="415"/>
        <end position="434"/>
    </location>
</feature>
<keyword evidence="10" id="KW-1185">Reference proteome</keyword>
<feature type="transmembrane region" description="Helical" evidence="7">
    <location>
        <begin position="494"/>
        <end position="513"/>
    </location>
</feature>
<evidence type="ECO:0000259" key="8">
    <source>
        <dbReference type="PROSITE" id="PS50850"/>
    </source>
</evidence>
<feature type="region of interest" description="Disordered" evidence="6">
    <location>
        <begin position="1"/>
        <end position="36"/>
    </location>
</feature>
<feature type="compositionally biased region" description="Polar residues" evidence="6">
    <location>
        <begin position="75"/>
        <end position="84"/>
    </location>
</feature>
<sequence>MSSSDPDASWNIHEVQEVQSATAHPETYTLSSKNNVSQNEGVFHSLSDLNHRTSTHSQQQTSSSFIPRDDDDTGKNSILQNKLSETSEKEAWIPADAAERGDIENQDPSGKIYPRVNDPDAFIYTINPDSPHLAVNWPFSRKLRTTAVYSWAAFCSTYASSVFSGPTEVLPKLYHIGMTVSLLGTSLFICGYGCGPVVWGPLSELFGRKSPVAVGMFGFAIFNIAVAVAKDIQTIMICRFFSGFCASSPMAIVAAAFADMYSNRHRGTAITIFAALVFGGPLLSPIISGFITKSYLGWRWTEYITSFMGFFAVVIVVFCCEETYAKKIVENSAQLYRSRNNNYFVHALTEEQTLTPQSVLKNYLLIPIKLLFTEPIVFLVTLYSSFVYGILYLLLEAYPIIFSEKRHFSMGVAELPYIGLLVGVFIGSGINIAFEPWYFRQVLKLGGKPYPEGRLPPLIIGAFIFPAGIFWMAWSGNYTHVHWVVPSLSGLLTGAGILLIFLNCLNYLIDAYLFRAASAMAANTMMRSSVAAGFPLFAIQMFHNLGIGWAGSVLGFIAIALIPVPIVFYFFGRKIRSWSKMTVVM</sequence>
<dbReference type="FunFam" id="1.20.1250.20:FF:000011">
    <property type="entry name" value="MFS multidrug transporter, putative"/>
    <property type="match status" value="1"/>
</dbReference>
<feature type="transmembrane region" description="Helical" evidence="7">
    <location>
        <begin position="234"/>
        <end position="258"/>
    </location>
</feature>
<dbReference type="GO" id="GO:0016020">
    <property type="term" value="C:membrane"/>
    <property type="evidence" value="ECO:0007669"/>
    <property type="project" value="UniProtKB-SubCell"/>
</dbReference>
<dbReference type="PANTHER" id="PTHR23502">
    <property type="entry name" value="MAJOR FACILITATOR SUPERFAMILY"/>
    <property type="match status" value="1"/>
</dbReference>
<keyword evidence="4 7" id="KW-1133">Transmembrane helix</keyword>
<keyword evidence="3 7" id="KW-0812">Transmembrane</keyword>
<evidence type="ECO:0000313" key="10">
    <source>
        <dbReference type="Proteomes" id="UP000016088"/>
    </source>
</evidence>
<feature type="transmembrane region" description="Helical" evidence="7">
    <location>
        <begin position="549"/>
        <end position="571"/>
    </location>
</feature>
<organism evidence="9 10">
    <name type="scientific">Schizosaccharomyces octosporus (strain yFS286)</name>
    <name type="common">Fission yeast</name>
    <name type="synonym">Octosporomyces octosporus</name>
    <dbReference type="NCBI Taxonomy" id="483514"/>
    <lineage>
        <taxon>Eukaryota</taxon>
        <taxon>Fungi</taxon>
        <taxon>Dikarya</taxon>
        <taxon>Ascomycota</taxon>
        <taxon>Taphrinomycotina</taxon>
        <taxon>Schizosaccharomycetes</taxon>
        <taxon>Schizosaccharomycetales</taxon>
        <taxon>Schizosaccharomycetaceae</taxon>
        <taxon>Schizosaccharomyces</taxon>
    </lineage>
</organism>
<dbReference type="PANTHER" id="PTHR23502:SF31">
    <property type="entry name" value="POLYAMINE TRANSPORTER 1"/>
    <property type="match status" value="1"/>
</dbReference>
<dbReference type="VEuPathDB" id="FungiDB:SOCG_04635"/>
<feature type="transmembrane region" description="Helical" evidence="7">
    <location>
        <begin position="376"/>
        <end position="395"/>
    </location>
</feature>
<evidence type="ECO:0000256" key="7">
    <source>
        <dbReference type="SAM" id="Phobius"/>
    </source>
</evidence>
<evidence type="ECO:0000256" key="6">
    <source>
        <dbReference type="SAM" id="MobiDB-lite"/>
    </source>
</evidence>
<dbReference type="GO" id="GO:0022857">
    <property type="term" value="F:transmembrane transporter activity"/>
    <property type="evidence" value="ECO:0007669"/>
    <property type="project" value="InterPro"/>
</dbReference>
<feature type="transmembrane region" description="Helical" evidence="7">
    <location>
        <begin position="303"/>
        <end position="320"/>
    </location>
</feature>
<dbReference type="InterPro" id="IPR020846">
    <property type="entry name" value="MFS_dom"/>
</dbReference>
<dbReference type="InterPro" id="IPR011701">
    <property type="entry name" value="MFS"/>
</dbReference>
<dbReference type="PROSITE" id="PS50850">
    <property type="entry name" value="MFS"/>
    <property type="match status" value="1"/>
</dbReference>
<evidence type="ECO:0000256" key="1">
    <source>
        <dbReference type="ARBA" id="ARBA00004141"/>
    </source>
</evidence>
<accession>S9Q6X3</accession>
<dbReference type="GO" id="GO:1903711">
    <property type="term" value="P:spermidine transmembrane transport"/>
    <property type="evidence" value="ECO:0007669"/>
    <property type="project" value="UniProtKB-ARBA"/>
</dbReference>
<dbReference type="CDD" id="cd17323">
    <property type="entry name" value="MFS_Tpo1_MDR_like"/>
    <property type="match status" value="1"/>
</dbReference>
<keyword evidence="5 7" id="KW-0472">Membrane</keyword>
<reference evidence="9 10" key="1">
    <citation type="journal article" date="2011" name="Science">
        <title>Comparative functional genomics of the fission yeasts.</title>
        <authorList>
            <person name="Rhind N."/>
            <person name="Chen Z."/>
            <person name="Yassour M."/>
            <person name="Thompson D.A."/>
            <person name="Haas B.J."/>
            <person name="Habib N."/>
            <person name="Wapinski I."/>
            <person name="Roy S."/>
            <person name="Lin M.F."/>
            <person name="Heiman D.I."/>
            <person name="Young S.K."/>
            <person name="Furuya K."/>
            <person name="Guo Y."/>
            <person name="Pidoux A."/>
            <person name="Chen H.M."/>
            <person name="Robbertse B."/>
            <person name="Goldberg J.M."/>
            <person name="Aoki K."/>
            <person name="Bayne E.H."/>
            <person name="Berlin A.M."/>
            <person name="Desjardins C.A."/>
            <person name="Dobbs E."/>
            <person name="Dukaj L."/>
            <person name="Fan L."/>
            <person name="FitzGerald M.G."/>
            <person name="French C."/>
            <person name="Gujja S."/>
            <person name="Hansen K."/>
            <person name="Keifenheim D."/>
            <person name="Levin J.Z."/>
            <person name="Mosher R.A."/>
            <person name="Mueller C.A."/>
            <person name="Pfiffner J."/>
            <person name="Priest M."/>
            <person name="Russ C."/>
            <person name="Smialowska A."/>
            <person name="Swoboda P."/>
            <person name="Sykes S.M."/>
            <person name="Vaughn M."/>
            <person name="Vengrova S."/>
            <person name="Yoder R."/>
            <person name="Zeng Q."/>
            <person name="Allshire R."/>
            <person name="Baulcombe D."/>
            <person name="Birren B.W."/>
            <person name="Brown W."/>
            <person name="Ekwall K."/>
            <person name="Kellis M."/>
            <person name="Leatherwood J."/>
            <person name="Levin H."/>
            <person name="Margalit H."/>
            <person name="Martienssen R."/>
            <person name="Nieduszynski C.A."/>
            <person name="Spatafora J.W."/>
            <person name="Friedman N."/>
            <person name="Dalgaard J.Z."/>
            <person name="Baumann P."/>
            <person name="Niki H."/>
            <person name="Regev A."/>
            <person name="Nusbaum C."/>
        </authorList>
    </citation>
    <scope>NUCLEOTIDE SEQUENCE [LARGE SCALE GENOMIC DNA]</scope>
    <source>
        <strain evidence="10">yFS286</strain>
    </source>
</reference>
<dbReference type="Pfam" id="PF07690">
    <property type="entry name" value="MFS_1"/>
    <property type="match status" value="1"/>
</dbReference>
<dbReference type="RefSeq" id="XP_013017835.1">
    <property type="nucleotide sequence ID" value="XM_013162381.1"/>
</dbReference>
<evidence type="ECO:0000313" key="9">
    <source>
        <dbReference type="EMBL" id="EPX75393.1"/>
    </source>
</evidence>
<evidence type="ECO:0000256" key="4">
    <source>
        <dbReference type="ARBA" id="ARBA00022989"/>
    </source>
</evidence>
<feature type="transmembrane region" description="Helical" evidence="7">
    <location>
        <begin position="270"/>
        <end position="291"/>
    </location>
</feature>
<feature type="transmembrane region" description="Helical" evidence="7">
    <location>
        <begin position="455"/>
        <end position="474"/>
    </location>
</feature>
<feature type="transmembrane region" description="Helical" evidence="7">
    <location>
        <begin position="173"/>
        <end position="199"/>
    </location>
</feature>
<protein>
    <submittedName>
        <fullName evidence="9">Spermidine family transporter</fullName>
    </submittedName>
</protein>
<dbReference type="Gene3D" id="1.20.1250.20">
    <property type="entry name" value="MFS general substrate transporter like domains"/>
    <property type="match status" value="1"/>
</dbReference>
<feature type="domain" description="Major facilitator superfamily (MFS) profile" evidence="8">
    <location>
        <begin position="145"/>
        <end position="585"/>
    </location>
</feature>
<gene>
    <name evidence="9" type="ORF">SOCG_04635</name>
</gene>
<evidence type="ECO:0000256" key="2">
    <source>
        <dbReference type="ARBA" id="ARBA00022448"/>
    </source>
</evidence>
<dbReference type="HOGENOM" id="CLU_008455_11_4_1"/>
<feature type="transmembrane region" description="Helical" evidence="7">
    <location>
        <begin position="211"/>
        <end position="228"/>
    </location>
</feature>
<dbReference type="SUPFAM" id="SSF103473">
    <property type="entry name" value="MFS general substrate transporter"/>
    <property type="match status" value="1"/>
</dbReference>
<dbReference type="GeneID" id="25033597"/>
<feature type="region of interest" description="Disordered" evidence="6">
    <location>
        <begin position="51"/>
        <end position="89"/>
    </location>
</feature>
<dbReference type="AlphaFoldDB" id="S9Q6X3"/>
<comment type="subcellular location">
    <subcellularLocation>
        <location evidence="1">Membrane</location>
        <topology evidence="1">Multi-pass membrane protein</topology>
    </subcellularLocation>
</comment>
<dbReference type="eggNOG" id="KOG0255">
    <property type="taxonomic scope" value="Eukaryota"/>
</dbReference>
<evidence type="ECO:0000256" key="3">
    <source>
        <dbReference type="ARBA" id="ARBA00022692"/>
    </source>
</evidence>
<keyword evidence="2" id="KW-0813">Transport</keyword>
<feature type="compositionally biased region" description="Polar residues" evidence="6">
    <location>
        <begin position="17"/>
        <end position="36"/>
    </location>
</feature>
<evidence type="ECO:0000256" key="5">
    <source>
        <dbReference type="ARBA" id="ARBA00023136"/>
    </source>
</evidence>
<dbReference type="OrthoDB" id="9986881at2759"/>
<dbReference type="GO" id="GO:1903710">
    <property type="term" value="P:spermine transmembrane transport"/>
    <property type="evidence" value="ECO:0007669"/>
    <property type="project" value="UniProtKB-ARBA"/>
</dbReference>